<evidence type="ECO:0000313" key="1">
    <source>
        <dbReference type="EMBL" id="MEJ8305605.1"/>
    </source>
</evidence>
<protein>
    <submittedName>
        <fullName evidence="1">Alpha/beta hydrolase</fullName>
    </submittedName>
</protein>
<sequence>MEQDERAKRRAAMEQLVAQADAGLPAQPMPSPGSEGPTGPTDPEKPARKKKSVVRRIVSGLSWVLIVILVVLLAGFIYQAVGEYRDRAAYVAPGALVDVEGHRMHVYTEQKSGKGVSEPTVVLISGWGTASPYADFSPLYALLREQASFAVVERFGYGYSDITDDKRKIDQITEELREGLIQAGVKPPYVLTAHSLGSLEAIRFAQKYPDEVAGIVTIDSGSPEFYLTFPERNMQLQRIAIKSGIVRALYHVNGFAEYLNGQRNGLRLLSPEMKEQDRLATLLVAINDNVTDEMRNMRANAQKIVDDKTQLDIPMTQLVADRFGEVTEDWLDTQRKFGESWSTQSQTTVVQNSAHSIQAYDPQAIVNAALELVKNTR</sequence>
<organism evidence="1 2">
    <name type="scientific">Saccharibacillus sacchari</name>
    <dbReference type="NCBI Taxonomy" id="456493"/>
    <lineage>
        <taxon>Bacteria</taxon>
        <taxon>Bacillati</taxon>
        <taxon>Bacillota</taxon>
        <taxon>Bacilli</taxon>
        <taxon>Bacillales</taxon>
        <taxon>Paenibacillaceae</taxon>
        <taxon>Saccharibacillus</taxon>
    </lineage>
</organism>
<accession>A0ACC6PFD7</accession>
<reference evidence="1" key="1">
    <citation type="submission" date="2024-03" db="EMBL/GenBank/DDBJ databases">
        <title>Whole genome sequecning of epiphytes from Marcgravia umbellata leaves.</title>
        <authorList>
            <person name="Kumar G."/>
            <person name="Savka M.A."/>
        </authorList>
    </citation>
    <scope>NUCLEOTIDE SEQUENCE</scope>
    <source>
        <strain evidence="1">RIT_BL5</strain>
    </source>
</reference>
<keyword evidence="2" id="KW-1185">Reference proteome</keyword>
<keyword evidence="1" id="KW-0378">Hydrolase</keyword>
<dbReference type="EMBL" id="JBBKAR010000045">
    <property type="protein sequence ID" value="MEJ8305605.1"/>
    <property type="molecule type" value="Genomic_DNA"/>
</dbReference>
<dbReference type="Proteomes" id="UP001380953">
    <property type="component" value="Unassembled WGS sequence"/>
</dbReference>
<comment type="caution">
    <text evidence="1">The sequence shown here is derived from an EMBL/GenBank/DDBJ whole genome shotgun (WGS) entry which is preliminary data.</text>
</comment>
<gene>
    <name evidence="1" type="ORF">WKI47_16980</name>
</gene>
<name>A0ACC6PFD7_9BACL</name>
<proteinExistence type="predicted"/>
<evidence type="ECO:0000313" key="2">
    <source>
        <dbReference type="Proteomes" id="UP001380953"/>
    </source>
</evidence>